<organism evidence="1 2">
    <name type="scientific">Niastella koreensis</name>
    <dbReference type="NCBI Taxonomy" id="354356"/>
    <lineage>
        <taxon>Bacteria</taxon>
        <taxon>Pseudomonadati</taxon>
        <taxon>Bacteroidota</taxon>
        <taxon>Chitinophagia</taxon>
        <taxon>Chitinophagales</taxon>
        <taxon>Chitinophagaceae</taxon>
        <taxon>Niastella</taxon>
    </lineage>
</organism>
<evidence type="ECO:0000313" key="1">
    <source>
        <dbReference type="EMBL" id="OQP55277.1"/>
    </source>
</evidence>
<comment type="caution">
    <text evidence="1">The sequence shown here is derived from an EMBL/GenBank/DDBJ whole genome shotgun (WGS) entry which is preliminary data.</text>
</comment>
<protein>
    <submittedName>
        <fullName evidence="1">Uncharacterized protein</fullName>
    </submittedName>
</protein>
<dbReference type="EMBL" id="LWBO01000001">
    <property type="protein sequence ID" value="OQP55277.1"/>
    <property type="molecule type" value="Genomic_DNA"/>
</dbReference>
<gene>
    <name evidence="1" type="ORF">A4D02_02930</name>
</gene>
<sequence>MAPQFPIETNTIIMDSKLVKQYGSEILSYRLRTVRQKKRMQYEDFDKQLSQTGKEERRLIRQNRTLGWEPLTPPVQKGWKRFFVLRDDVAYGKHAAFFENILRKINTYDWSYRKDFMIRKGRYGKNKFGVKPQSLLRPHENHFLRLGFTDDEKQFFYEELVHYGKNHFAKRYIFSEPWRFVLRVRPNIIDKVKKRDIEIERRLKEIDNYLDGNHYRGRMNRLLYGTDWNSRLKEERLWEKSVLKNKPLPRILDECAQDLL</sequence>
<accession>A0ABX3P6C0</accession>
<dbReference type="Proteomes" id="UP000192277">
    <property type="component" value="Unassembled WGS sequence"/>
</dbReference>
<keyword evidence="2" id="KW-1185">Reference proteome</keyword>
<reference evidence="1 2" key="1">
    <citation type="submission" date="2016-04" db="EMBL/GenBank/DDBJ databases">
        <authorList>
            <person name="Chen L."/>
            <person name="Zhuang W."/>
            <person name="Wang G."/>
        </authorList>
    </citation>
    <scope>NUCLEOTIDE SEQUENCE [LARGE SCALE GENOMIC DNA]</scope>
    <source>
        <strain evidence="2">GR20</strain>
    </source>
</reference>
<evidence type="ECO:0000313" key="2">
    <source>
        <dbReference type="Proteomes" id="UP000192277"/>
    </source>
</evidence>
<name>A0ABX3P6C0_9BACT</name>
<proteinExistence type="predicted"/>